<dbReference type="SUPFAM" id="SSF81343">
    <property type="entry name" value="Fumarate reductase respiratory complex transmembrane subunits"/>
    <property type="match status" value="1"/>
</dbReference>
<protein>
    <submittedName>
        <fullName evidence="3">Uncharacterized mitochondrial protein ymf17</fullName>
    </submittedName>
</protein>
<comment type="caution">
    <text evidence="3">The sequence shown here is derived from an EMBL/GenBank/DDBJ whole genome shotgun (WGS) entry which is preliminary data.</text>
</comment>
<dbReference type="Proteomes" id="UP000653305">
    <property type="component" value="Unassembled WGS sequence"/>
</dbReference>
<dbReference type="InterPro" id="IPR034804">
    <property type="entry name" value="SQR/QFR_C/D"/>
</dbReference>
<dbReference type="PANTHER" id="PTHR36358">
    <property type="entry name" value="SUCCINATE DEHYDROGENASE SUBUNIT 4, MITOCHONDRIAL"/>
    <property type="match status" value="1"/>
</dbReference>
<sequence>MATSRSSSAAARLSRSAAAALRTSGSGQSMRSDLAAAIVRPRALIASNENQISIPTSLSTSFLNRIASHSALSRPYSTAAAASQVPGAKGTKREERSINWAAMVARVPNRTLWHMYEGMEEVLLDYVHQETTRTWMLISFRLFLIIAIKDAFLAVADL</sequence>
<dbReference type="PANTHER" id="PTHR36358:SF1">
    <property type="entry name" value="SUCCINATE DEHYDROGENASE SUBUNIT 4, MITOCHONDRIAL"/>
    <property type="match status" value="1"/>
</dbReference>
<evidence type="ECO:0000256" key="1">
    <source>
        <dbReference type="ARBA" id="ARBA00004434"/>
    </source>
</evidence>
<dbReference type="EMBL" id="BMAC01001027">
    <property type="protein sequence ID" value="GFQ05179.1"/>
    <property type="molecule type" value="Genomic_DNA"/>
</dbReference>
<keyword evidence="4" id="KW-1185">Reference proteome</keyword>
<gene>
    <name evidence="3" type="ORF">PHJA_002662000</name>
</gene>
<dbReference type="InterPro" id="IPR044963">
    <property type="entry name" value="SDH4"/>
</dbReference>
<reference evidence="3" key="1">
    <citation type="submission" date="2020-07" db="EMBL/GenBank/DDBJ databases">
        <title>Ethylene signaling mediates host invasion by parasitic plants.</title>
        <authorList>
            <person name="Yoshida S."/>
        </authorList>
    </citation>
    <scope>NUCLEOTIDE SEQUENCE</scope>
    <source>
        <strain evidence="3">Okayama</strain>
    </source>
</reference>
<dbReference type="GO" id="GO:0006121">
    <property type="term" value="P:mitochondrial electron transport, succinate to ubiquinone"/>
    <property type="evidence" value="ECO:0007669"/>
    <property type="project" value="InterPro"/>
</dbReference>
<dbReference type="GO" id="GO:0045273">
    <property type="term" value="C:respiratory chain complex II (succinate dehydrogenase)"/>
    <property type="evidence" value="ECO:0007669"/>
    <property type="project" value="InterPro"/>
</dbReference>
<dbReference type="AlphaFoldDB" id="A0A830D5P7"/>
<comment type="subcellular location">
    <subcellularLocation>
        <location evidence="1">Mitochondrion inner membrane</location>
        <topology evidence="1">Single-pass membrane protein</topology>
    </subcellularLocation>
</comment>
<comment type="subunit">
    <text evidence="2">Component of complex II composed of eight subunits in plants: four classical SDH subunits SDH1, SDH2, SDH3 and SDH4 (a flavoprotein (FP), an iron-sulfur protein (IP), and a cytochrome b composed of a large and a small subunit.), as well as four subunits unknown in mitochondria from bacteria and heterotrophic eukaryotes.</text>
</comment>
<proteinExistence type="predicted"/>
<name>A0A830D5P7_9LAMI</name>
<accession>A0A830D5P7</accession>
<evidence type="ECO:0000313" key="4">
    <source>
        <dbReference type="Proteomes" id="UP000653305"/>
    </source>
</evidence>
<evidence type="ECO:0000313" key="3">
    <source>
        <dbReference type="EMBL" id="GFQ05179.1"/>
    </source>
</evidence>
<evidence type="ECO:0000256" key="2">
    <source>
        <dbReference type="ARBA" id="ARBA00011313"/>
    </source>
</evidence>
<dbReference type="Gene3D" id="1.20.1300.10">
    <property type="entry name" value="Fumarate reductase/succinate dehydrogenase, transmembrane subunit"/>
    <property type="match status" value="1"/>
</dbReference>
<dbReference type="OrthoDB" id="822750at2759"/>
<dbReference type="GO" id="GO:0005743">
    <property type="term" value="C:mitochondrial inner membrane"/>
    <property type="evidence" value="ECO:0007669"/>
    <property type="project" value="UniProtKB-SubCell"/>
</dbReference>
<organism evidence="3 4">
    <name type="scientific">Phtheirospermum japonicum</name>
    <dbReference type="NCBI Taxonomy" id="374723"/>
    <lineage>
        <taxon>Eukaryota</taxon>
        <taxon>Viridiplantae</taxon>
        <taxon>Streptophyta</taxon>
        <taxon>Embryophyta</taxon>
        <taxon>Tracheophyta</taxon>
        <taxon>Spermatophyta</taxon>
        <taxon>Magnoliopsida</taxon>
        <taxon>eudicotyledons</taxon>
        <taxon>Gunneridae</taxon>
        <taxon>Pentapetalae</taxon>
        <taxon>asterids</taxon>
        <taxon>lamiids</taxon>
        <taxon>Lamiales</taxon>
        <taxon>Orobanchaceae</taxon>
        <taxon>Orobanchaceae incertae sedis</taxon>
        <taxon>Phtheirospermum</taxon>
    </lineage>
</organism>
<dbReference type="GO" id="GO:0006099">
    <property type="term" value="P:tricarboxylic acid cycle"/>
    <property type="evidence" value="ECO:0007669"/>
    <property type="project" value="InterPro"/>
</dbReference>